<dbReference type="Gene3D" id="3.30.200.20">
    <property type="entry name" value="Phosphorylase Kinase, domain 1"/>
    <property type="match status" value="1"/>
</dbReference>
<evidence type="ECO:0000259" key="4">
    <source>
        <dbReference type="PROSITE" id="PS50011"/>
    </source>
</evidence>
<keyword evidence="3" id="KW-1133">Transmembrane helix</keyword>
<dbReference type="Pfam" id="PF07714">
    <property type="entry name" value="PK_Tyr_Ser-Thr"/>
    <property type="match status" value="1"/>
</dbReference>
<comment type="subcellular location">
    <subcellularLocation>
        <location evidence="1">Membrane</location>
        <topology evidence="1">Single-pass membrane protein</topology>
    </subcellularLocation>
</comment>
<feature type="domain" description="Protein kinase" evidence="4">
    <location>
        <begin position="353"/>
        <end position="450"/>
    </location>
</feature>
<dbReference type="Proteomes" id="UP001162164">
    <property type="component" value="Unassembled WGS sequence"/>
</dbReference>
<evidence type="ECO:0000313" key="5">
    <source>
        <dbReference type="EMBL" id="KAJ8971471.1"/>
    </source>
</evidence>
<dbReference type="InterPro" id="IPR050122">
    <property type="entry name" value="RTK"/>
</dbReference>
<protein>
    <recommendedName>
        <fullName evidence="4">Protein kinase domain-containing protein</fullName>
    </recommendedName>
</protein>
<name>A0ABQ9J2L1_9CUCU</name>
<evidence type="ECO:0000256" key="1">
    <source>
        <dbReference type="ARBA" id="ARBA00004167"/>
    </source>
</evidence>
<keyword evidence="3" id="KW-0812">Transmembrane</keyword>
<dbReference type="SUPFAM" id="SSF56112">
    <property type="entry name" value="Protein kinase-like (PK-like)"/>
    <property type="match status" value="1"/>
</dbReference>
<evidence type="ECO:0000256" key="3">
    <source>
        <dbReference type="SAM" id="Phobius"/>
    </source>
</evidence>
<sequence>MQLILEFRGGAKMFITVVITVVILGRIAVAALYLDDELNTDNLENISITSYIFKEDNSVRVNLTWDNDLGNLPTLYMLIENHNGSCSYMDENIFYYPDINSIISPSLDILNPAESISLACTYSINVTLEEHTFFYLYRVPDCIGNFCVCSTNETNLIDIVGVEASHDDVYQIRYTSRNKSLIDGNYHIVEIFYFDKDEDNKFEVPKVSYKKGWFEIHMEYLTEGTNYTLGVVYKDADNANPECYYTTNFNFKAQFPKVYYTDYLSIKIVISVSIFVFASALLLCLLKQSKYYFFITLEELKSCFFPNENLTTVEDLTVSVFSCPRQEINKLYTPFEIMNLYKYDDYEFPRDNVIIKDVIGEGAFGKVYYAKAYNINGLPGYSMVAVKQLRVTYAPKEAVADFQAEIKMLKKIGVHKNIVKLLGCVTKSQPNMMIMELISNGRFERISFQN</sequence>
<evidence type="ECO:0000256" key="2">
    <source>
        <dbReference type="PROSITE-ProRule" id="PRU10141"/>
    </source>
</evidence>
<dbReference type="InterPro" id="IPR011009">
    <property type="entry name" value="Kinase-like_dom_sf"/>
</dbReference>
<dbReference type="InterPro" id="IPR001245">
    <property type="entry name" value="Ser-Thr/Tyr_kinase_cat_dom"/>
</dbReference>
<dbReference type="InterPro" id="IPR017441">
    <property type="entry name" value="Protein_kinase_ATP_BS"/>
</dbReference>
<comment type="caution">
    <text evidence="5">The sequence shown here is derived from an EMBL/GenBank/DDBJ whole genome shotgun (WGS) entry which is preliminary data.</text>
</comment>
<evidence type="ECO:0000313" key="6">
    <source>
        <dbReference type="Proteomes" id="UP001162164"/>
    </source>
</evidence>
<keyword evidence="2" id="KW-0547">Nucleotide-binding</keyword>
<dbReference type="PROSITE" id="PS00107">
    <property type="entry name" value="PROTEIN_KINASE_ATP"/>
    <property type="match status" value="1"/>
</dbReference>
<keyword evidence="6" id="KW-1185">Reference proteome</keyword>
<keyword evidence="3" id="KW-0472">Membrane</keyword>
<dbReference type="PANTHER" id="PTHR24416">
    <property type="entry name" value="TYROSINE-PROTEIN KINASE RECEPTOR"/>
    <property type="match status" value="1"/>
</dbReference>
<organism evidence="5 6">
    <name type="scientific">Molorchus minor</name>
    <dbReference type="NCBI Taxonomy" id="1323400"/>
    <lineage>
        <taxon>Eukaryota</taxon>
        <taxon>Metazoa</taxon>
        <taxon>Ecdysozoa</taxon>
        <taxon>Arthropoda</taxon>
        <taxon>Hexapoda</taxon>
        <taxon>Insecta</taxon>
        <taxon>Pterygota</taxon>
        <taxon>Neoptera</taxon>
        <taxon>Endopterygota</taxon>
        <taxon>Coleoptera</taxon>
        <taxon>Polyphaga</taxon>
        <taxon>Cucujiformia</taxon>
        <taxon>Chrysomeloidea</taxon>
        <taxon>Cerambycidae</taxon>
        <taxon>Lamiinae</taxon>
        <taxon>Monochamini</taxon>
        <taxon>Molorchus</taxon>
    </lineage>
</organism>
<keyword evidence="2" id="KW-0067">ATP-binding</keyword>
<proteinExistence type="predicted"/>
<dbReference type="PROSITE" id="PS50011">
    <property type="entry name" value="PROTEIN_KINASE_DOM"/>
    <property type="match status" value="1"/>
</dbReference>
<dbReference type="InterPro" id="IPR000719">
    <property type="entry name" value="Prot_kinase_dom"/>
</dbReference>
<feature type="binding site" evidence="2">
    <location>
        <position position="387"/>
    </location>
    <ligand>
        <name>ATP</name>
        <dbReference type="ChEBI" id="CHEBI:30616"/>
    </ligand>
</feature>
<reference evidence="5" key="1">
    <citation type="journal article" date="2023" name="Insect Mol. Biol.">
        <title>Genome sequencing provides insights into the evolution of gene families encoding plant cell wall-degrading enzymes in longhorned beetles.</title>
        <authorList>
            <person name="Shin N.R."/>
            <person name="Okamura Y."/>
            <person name="Kirsch R."/>
            <person name="Pauchet Y."/>
        </authorList>
    </citation>
    <scope>NUCLEOTIDE SEQUENCE</scope>
    <source>
        <strain evidence="5">MMC_N1</strain>
    </source>
</reference>
<dbReference type="PANTHER" id="PTHR24416:SF594">
    <property type="entry name" value="PROTEIN KINASE DOMAIN-CONTAINING PROTEIN"/>
    <property type="match status" value="1"/>
</dbReference>
<feature type="transmembrane region" description="Helical" evidence="3">
    <location>
        <begin position="12"/>
        <end position="34"/>
    </location>
</feature>
<accession>A0ABQ9J2L1</accession>
<gene>
    <name evidence="5" type="ORF">NQ317_001248</name>
</gene>
<feature type="transmembrane region" description="Helical" evidence="3">
    <location>
        <begin position="264"/>
        <end position="286"/>
    </location>
</feature>
<dbReference type="EMBL" id="JAPWTJ010001480">
    <property type="protein sequence ID" value="KAJ8971471.1"/>
    <property type="molecule type" value="Genomic_DNA"/>
</dbReference>